<accession>A0A9D1PUQ6</accession>
<reference evidence="2" key="2">
    <citation type="submission" date="2021-04" db="EMBL/GenBank/DDBJ databases">
        <authorList>
            <person name="Gilroy R."/>
        </authorList>
    </citation>
    <scope>NUCLEOTIDE SEQUENCE</scope>
    <source>
        <strain evidence="2">ChiHecec2B26-446</strain>
    </source>
</reference>
<name>A0A9D1PUQ6_9BACT</name>
<dbReference type="SUPFAM" id="SSF52091">
    <property type="entry name" value="SpoIIaa-like"/>
    <property type="match status" value="1"/>
</dbReference>
<evidence type="ECO:0000313" key="2">
    <source>
        <dbReference type="EMBL" id="HIV99903.1"/>
    </source>
</evidence>
<evidence type="ECO:0000259" key="1">
    <source>
        <dbReference type="PROSITE" id="PS50801"/>
    </source>
</evidence>
<dbReference type="GO" id="GO:0043856">
    <property type="term" value="F:anti-sigma factor antagonist activity"/>
    <property type="evidence" value="ECO:0007669"/>
    <property type="project" value="TreeGrafter"/>
</dbReference>
<dbReference type="InterPro" id="IPR036513">
    <property type="entry name" value="STAS_dom_sf"/>
</dbReference>
<evidence type="ECO:0000313" key="3">
    <source>
        <dbReference type="Proteomes" id="UP000886752"/>
    </source>
</evidence>
<feature type="domain" description="STAS" evidence="1">
    <location>
        <begin position="18"/>
        <end position="117"/>
    </location>
</feature>
<sequence>MELVHCTQDEALFARRTLVYKVEGALDGLEAQSFLDSLLAAHETAGTAAMVLCCEDMPYLTSSGLRSIMIIGKTLRRDGAPLVVCGLKDLALEIYTSSGFAALFPSVATLDEARDLVEGAR</sequence>
<dbReference type="PANTHER" id="PTHR33495">
    <property type="entry name" value="ANTI-SIGMA FACTOR ANTAGONIST TM_1081-RELATED-RELATED"/>
    <property type="match status" value="1"/>
</dbReference>
<dbReference type="Pfam" id="PF01740">
    <property type="entry name" value="STAS"/>
    <property type="match status" value="1"/>
</dbReference>
<organism evidence="2 3">
    <name type="scientific">Candidatus Desulfovibrio intestinipullorum</name>
    <dbReference type="NCBI Taxonomy" id="2838536"/>
    <lineage>
        <taxon>Bacteria</taxon>
        <taxon>Pseudomonadati</taxon>
        <taxon>Thermodesulfobacteriota</taxon>
        <taxon>Desulfovibrionia</taxon>
        <taxon>Desulfovibrionales</taxon>
        <taxon>Desulfovibrionaceae</taxon>
        <taxon>Desulfovibrio</taxon>
    </lineage>
</organism>
<proteinExistence type="predicted"/>
<reference evidence="2" key="1">
    <citation type="journal article" date="2021" name="PeerJ">
        <title>Extensive microbial diversity within the chicken gut microbiome revealed by metagenomics and culture.</title>
        <authorList>
            <person name="Gilroy R."/>
            <person name="Ravi A."/>
            <person name="Getino M."/>
            <person name="Pursley I."/>
            <person name="Horton D.L."/>
            <person name="Alikhan N.F."/>
            <person name="Baker D."/>
            <person name="Gharbi K."/>
            <person name="Hall N."/>
            <person name="Watson M."/>
            <person name="Adriaenssens E.M."/>
            <person name="Foster-Nyarko E."/>
            <person name="Jarju S."/>
            <person name="Secka A."/>
            <person name="Antonio M."/>
            <person name="Oren A."/>
            <person name="Chaudhuri R.R."/>
            <person name="La Ragione R."/>
            <person name="Hildebrand F."/>
            <person name="Pallen M.J."/>
        </authorList>
    </citation>
    <scope>NUCLEOTIDE SEQUENCE</scope>
    <source>
        <strain evidence="2">ChiHecec2B26-446</strain>
    </source>
</reference>
<gene>
    <name evidence="2" type="ORF">H9894_01740</name>
</gene>
<dbReference type="PROSITE" id="PS50801">
    <property type="entry name" value="STAS"/>
    <property type="match status" value="1"/>
</dbReference>
<protein>
    <submittedName>
        <fullName evidence="2">STAS domain-containing protein</fullName>
    </submittedName>
</protein>
<dbReference type="InterPro" id="IPR002645">
    <property type="entry name" value="STAS_dom"/>
</dbReference>
<dbReference type="AlphaFoldDB" id="A0A9D1PUQ6"/>
<dbReference type="EMBL" id="DXHV01000020">
    <property type="protein sequence ID" value="HIV99903.1"/>
    <property type="molecule type" value="Genomic_DNA"/>
</dbReference>
<comment type="caution">
    <text evidence="2">The sequence shown here is derived from an EMBL/GenBank/DDBJ whole genome shotgun (WGS) entry which is preliminary data.</text>
</comment>
<dbReference type="Gene3D" id="3.30.750.24">
    <property type="entry name" value="STAS domain"/>
    <property type="match status" value="1"/>
</dbReference>
<dbReference type="Proteomes" id="UP000886752">
    <property type="component" value="Unassembled WGS sequence"/>
</dbReference>
<dbReference type="CDD" id="cd07043">
    <property type="entry name" value="STAS_anti-anti-sigma_factors"/>
    <property type="match status" value="1"/>
</dbReference>